<sequence>MTNYVYESSEVEESVLSRAVELTLIVLNDPDTPNKLAKYYDPAGDYVGASFVTLEPHNADRLTSSDLMATSMLNVGFPASAIRRLLQDTQNQADISEKLRALPSCSLEDTTTDDLDLMGELYSMVKPLLADGYSKTSNRWVTTSKLLARKRPSLFPVRDRVVCGYLDIMPLKDYRKDWQVFRHLMQNERVRQRLAELPSETVHAALDSDPILDTEPLRILDAALWMYAR</sequence>
<proteinExistence type="predicted"/>
<protein>
    <submittedName>
        <fullName evidence="1">Uncharacterized protein</fullName>
    </submittedName>
</protein>
<dbReference type="EMBL" id="BAAAMN010000007">
    <property type="protein sequence ID" value="GAA2027363.1"/>
    <property type="molecule type" value="Genomic_DNA"/>
</dbReference>
<name>A0ABP5FMD5_9MICC</name>
<dbReference type="Pfam" id="PF19827">
    <property type="entry name" value="DUF6308"/>
    <property type="match status" value="1"/>
</dbReference>
<reference evidence="2" key="1">
    <citation type="journal article" date="2019" name="Int. J. Syst. Evol. Microbiol.">
        <title>The Global Catalogue of Microorganisms (GCM) 10K type strain sequencing project: providing services to taxonomists for standard genome sequencing and annotation.</title>
        <authorList>
            <consortium name="The Broad Institute Genomics Platform"/>
            <consortium name="The Broad Institute Genome Sequencing Center for Infectious Disease"/>
            <person name="Wu L."/>
            <person name="Ma J."/>
        </authorList>
    </citation>
    <scope>NUCLEOTIDE SEQUENCE [LARGE SCALE GENOMIC DNA]</scope>
    <source>
        <strain evidence="2">JCM 13595</strain>
    </source>
</reference>
<accession>A0ABP5FMD5</accession>
<gene>
    <name evidence="1" type="ORF">GCM10009720_03880</name>
</gene>
<evidence type="ECO:0000313" key="2">
    <source>
        <dbReference type="Proteomes" id="UP001501461"/>
    </source>
</evidence>
<comment type="caution">
    <text evidence="1">The sequence shown here is derived from an EMBL/GenBank/DDBJ whole genome shotgun (WGS) entry which is preliminary data.</text>
</comment>
<dbReference type="InterPro" id="IPR046275">
    <property type="entry name" value="DUF6308"/>
</dbReference>
<organism evidence="1 2">
    <name type="scientific">Yaniella flava</name>
    <dbReference type="NCBI Taxonomy" id="287930"/>
    <lineage>
        <taxon>Bacteria</taxon>
        <taxon>Bacillati</taxon>
        <taxon>Actinomycetota</taxon>
        <taxon>Actinomycetes</taxon>
        <taxon>Micrococcales</taxon>
        <taxon>Micrococcaceae</taxon>
        <taxon>Yaniella</taxon>
    </lineage>
</organism>
<evidence type="ECO:0000313" key="1">
    <source>
        <dbReference type="EMBL" id="GAA2027363.1"/>
    </source>
</evidence>
<dbReference type="Proteomes" id="UP001501461">
    <property type="component" value="Unassembled WGS sequence"/>
</dbReference>
<keyword evidence="2" id="KW-1185">Reference proteome</keyword>
<dbReference type="RefSeq" id="WP_343955918.1">
    <property type="nucleotide sequence ID" value="NZ_BAAAMN010000007.1"/>
</dbReference>